<dbReference type="EnsemblMetazoa" id="XM_022804321">
    <property type="protein sequence ID" value="XP_022660056"/>
    <property type="gene ID" value="LOC111249877"/>
</dbReference>
<dbReference type="RefSeq" id="XP_022660056.1">
    <property type="nucleotide sequence ID" value="XM_022804321.1"/>
</dbReference>
<feature type="domain" description="FYVE-type" evidence="12">
    <location>
        <begin position="1213"/>
        <end position="1273"/>
    </location>
</feature>
<feature type="compositionally biased region" description="Polar residues" evidence="9">
    <location>
        <begin position="525"/>
        <end position="536"/>
    </location>
</feature>
<dbReference type="PROSITE" id="PS50003">
    <property type="entry name" value="PH_DOMAIN"/>
    <property type="match status" value="2"/>
</dbReference>
<feature type="compositionally biased region" description="Low complexity" evidence="9">
    <location>
        <begin position="490"/>
        <end position="504"/>
    </location>
</feature>
<evidence type="ECO:0000256" key="4">
    <source>
        <dbReference type="ARBA" id="ARBA00022723"/>
    </source>
</evidence>
<evidence type="ECO:0000256" key="6">
    <source>
        <dbReference type="ARBA" id="ARBA00022833"/>
    </source>
</evidence>
<evidence type="ECO:0000256" key="8">
    <source>
        <dbReference type="PROSITE-ProRule" id="PRU00091"/>
    </source>
</evidence>
<dbReference type="GeneID" id="111249877"/>
<dbReference type="Pfam" id="PF22697">
    <property type="entry name" value="SOS1_NGEF_PH"/>
    <property type="match status" value="1"/>
</dbReference>
<feature type="region of interest" description="Disordered" evidence="9">
    <location>
        <begin position="485"/>
        <end position="504"/>
    </location>
</feature>
<dbReference type="Pfam" id="PF00621">
    <property type="entry name" value="RhoGEF"/>
    <property type="match status" value="1"/>
</dbReference>
<dbReference type="RefSeq" id="XP_022660058.1">
    <property type="nucleotide sequence ID" value="XM_022804323.1"/>
</dbReference>
<feature type="compositionally biased region" description="Acidic residues" evidence="9">
    <location>
        <begin position="720"/>
        <end position="736"/>
    </location>
</feature>
<dbReference type="GO" id="GO:0005737">
    <property type="term" value="C:cytoplasm"/>
    <property type="evidence" value="ECO:0007669"/>
    <property type="project" value="TreeGrafter"/>
</dbReference>
<keyword evidence="6" id="KW-0862">Zinc</keyword>
<dbReference type="PROSITE" id="PS50178">
    <property type="entry name" value="ZF_FYVE"/>
    <property type="match status" value="1"/>
</dbReference>
<evidence type="ECO:0000256" key="3">
    <source>
        <dbReference type="ARBA" id="ARBA00022658"/>
    </source>
</evidence>
<dbReference type="Gene3D" id="2.30.29.30">
    <property type="entry name" value="Pleckstrin-homology domain (PH domain)/Phosphotyrosine-binding domain (PTB)"/>
    <property type="match status" value="2"/>
</dbReference>
<dbReference type="EnsemblMetazoa" id="XM_022804323">
    <property type="protein sequence ID" value="XP_022660058"/>
    <property type="gene ID" value="LOC111249877"/>
</dbReference>
<dbReference type="InterPro" id="IPR000219">
    <property type="entry name" value="DH_dom"/>
</dbReference>
<name>A0A7M7MGG3_VARDE</name>
<feature type="region of interest" description="Disordered" evidence="9">
    <location>
        <begin position="513"/>
        <end position="598"/>
    </location>
</feature>
<dbReference type="PANTHER" id="PTHR12673:SF241">
    <property type="entry name" value="DH DOMAIN-CONTAINING PROTEIN"/>
    <property type="match status" value="1"/>
</dbReference>
<dbReference type="Gene3D" id="1.20.900.10">
    <property type="entry name" value="Dbl homology (DH) domain"/>
    <property type="match status" value="1"/>
</dbReference>
<dbReference type="GO" id="GO:0046847">
    <property type="term" value="P:filopodium assembly"/>
    <property type="evidence" value="ECO:0007669"/>
    <property type="project" value="TreeGrafter"/>
</dbReference>
<keyword evidence="5 8" id="KW-0863">Zinc-finger</keyword>
<keyword evidence="7" id="KW-0206">Cytoskeleton</keyword>
<dbReference type="RefSeq" id="XP_022660060.1">
    <property type="nucleotide sequence ID" value="XM_022804325.1"/>
</dbReference>
<dbReference type="InterPro" id="IPR055251">
    <property type="entry name" value="SOS1_NGEF_PH"/>
</dbReference>
<feature type="compositionally biased region" description="Low complexity" evidence="9">
    <location>
        <begin position="211"/>
        <end position="220"/>
    </location>
</feature>
<dbReference type="InParanoid" id="A0A7M7MGG3"/>
<keyword evidence="14" id="KW-1185">Reference proteome</keyword>
<dbReference type="InterPro" id="IPR035899">
    <property type="entry name" value="DBL_dom_sf"/>
</dbReference>
<dbReference type="RefSeq" id="XP_022660062.1">
    <property type="nucleotide sequence ID" value="XM_022804327.1"/>
</dbReference>
<dbReference type="InterPro" id="IPR001849">
    <property type="entry name" value="PH_domain"/>
</dbReference>
<dbReference type="EnsemblMetazoa" id="XM_022804325">
    <property type="protein sequence ID" value="XP_022660060"/>
    <property type="gene ID" value="LOC111249877"/>
</dbReference>
<evidence type="ECO:0000256" key="2">
    <source>
        <dbReference type="ARBA" id="ARBA00022490"/>
    </source>
</evidence>
<organism evidence="13 14">
    <name type="scientific">Varroa destructor</name>
    <name type="common">Honeybee mite</name>
    <dbReference type="NCBI Taxonomy" id="109461"/>
    <lineage>
        <taxon>Eukaryota</taxon>
        <taxon>Metazoa</taxon>
        <taxon>Ecdysozoa</taxon>
        <taxon>Arthropoda</taxon>
        <taxon>Chelicerata</taxon>
        <taxon>Arachnida</taxon>
        <taxon>Acari</taxon>
        <taxon>Parasitiformes</taxon>
        <taxon>Mesostigmata</taxon>
        <taxon>Gamasina</taxon>
        <taxon>Dermanyssoidea</taxon>
        <taxon>Varroidae</taxon>
        <taxon>Varroa</taxon>
    </lineage>
</organism>
<dbReference type="GO" id="GO:0005085">
    <property type="term" value="F:guanyl-nucleotide exchange factor activity"/>
    <property type="evidence" value="ECO:0007669"/>
    <property type="project" value="UniProtKB-KW"/>
</dbReference>
<dbReference type="GO" id="GO:0005856">
    <property type="term" value="C:cytoskeleton"/>
    <property type="evidence" value="ECO:0007669"/>
    <property type="project" value="UniProtKB-SubCell"/>
</dbReference>
<comment type="subcellular location">
    <subcellularLocation>
        <location evidence="1">Cytoplasm</location>
        <location evidence="1">Cytoskeleton</location>
    </subcellularLocation>
</comment>
<dbReference type="EnsemblMetazoa" id="XM_022804322">
    <property type="protein sequence ID" value="XP_022660057"/>
    <property type="gene ID" value="LOC111249877"/>
</dbReference>
<dbReference type="Pfam" id="PF00169">
    <property type="entry name" value="PH"/>
    <property type="match status" value="1"/>
</dbReference>
<dbReference type="PROSITE" id="PS50010">
    <property type="entry name" value="DH_2"/>
    <property type="match status" value="1"/>
</dbReference>
<dbReference type="CDD" id="cd13388">
    <property type="entry name" value="PH1_FGD1-4_like"/>
    <property type="match status" value="1"/>
</dbReference>
<dbReference type="InterPro" id="IPR000306">
    <property type="entry name" value="Znf_FYVE"/>
</dbReference>
<dbReference type="KEGG" id="vde:111249877"/>
<feature type="region of interest" description="Disordered" evidence="9">
    <location>
        <begin position="244"/>
        <end position="273"/>
    </location>
</feature>
<dbReference type="RefSeq" id="XP_022660059.1">
    <property type="nucleotide sequence ID" value="XM_022804324.1"/>
</dbReference>
<keyword evidence="3" id="KW-0344">Guanine-nucleotide releasing factor</keyword>
<evidence type="ECO:0000256" key="1">
    <source>
        <dbReference type="ARBA" id="ARBA00004245"/>
    </source>
</evidence>
<evidence type="ECO:0000313" key="13">
    <source>
        <dbReference type="EnsemblMetazoa" id="XP_022660057"/>
    </source>
</evidence>
<proteinExistence type="predicted"/>
<evidence type="ECO:0000313" key="14">
    <source>
        <dbReference type="Proteomes" id="UP000594260"/>
    </source>
</evidence>
<dbReference type="CDD" id="cd00160">
    <property type="entry name" value="RhoGEF"/>
    <property type="match status" value="1"/>
</dbReference>
<evidence type="ECO:0000259" key="11">
    <source>
        <dbReference type="PROSITE" id="PS50010"/>
    </source>
</evidence>
<accession>A0A7M7MGG3</accession>
<dbReference type="OrthoDB" id="6496516at2759"/>
<dbReference type="SMART" id="SM00325">
    <property type="entry name" value="RhoGEF"/>
    <property type="match status" value="1"/>
</dbReference>
<dbReference type="InterPro" id="IPR011993">
    <property type="entry name" value="PH-like_dom_sf"/>
</dbReference>
<evidence type="ECO:0000256" key="7">
    <source>
        <dbReference type="ARBA" id="ARBA00023212"/>
    </source>
</evidence>
<feature type="region of interest" description="Disordered" evidence="9">
    <location>
        <begin position="203"/>
        <end position="224"/>
    </location>
</feature>
<dbReference type="PANTHER" id="PTHR12673">
    <property type="entry name" value="FACIOGENITAL DYSPLASIA PROTEIN"/>
    <property type="match status" value="1"/>
</dbReference>
<dbReference type="EnsemblMetazoa" id="XM_022804324">
    <property type="protein sequence ID" value="XP_022660059"/>
    <property type="gene ID" value="LOC111249877"/>
</dbReference>
<feature type="domain" description="DH" evidence="11">
    <location>
        <begin position="832"/>
        <end position="1020"/>
    </location>
</feature>
<dbReference type="SUPFAM" id="SSF48065">
    <property type="entry name" value="DBL homology domain (DH-domain)"/>
    <property type="match status" value="1"/>
</dbReference>
<dbReference type="InterPro" id="IPR051092">
    <property type="entry name" value="FYVE_RhoGEF_PH"/>
</dbReference>
<dbReference type="InterPro" id="IPR013083">
    <property type="entry name" value="Znf_RING/FYVE/PHD"/>
</dbReference>
<keyword evidence="2" id="KW-0963">Cytoplasm</keyword>
<reference evidence="13" key="1">
    <citation type="submission" date="2021-01" db="UniProtKB">
        <authorList>
            <consortium name="EnsemblMetazoa"/>
        </authorList>
    </citation>
    <scope>IDENTIFICATION</scope>
</reference>
<protein>
    <submittedName>
        <fullName evidence="13">Uncharacterized protein</fullName>
    </submittedName>
</protein>
<evidence type="ECO:0000256" key="9">
    <source>
        <dbReference type="SAM" id="MobiDB-lite"/>
    </source>
</evidence>
<feature type="region of interest" description="Disordered" evidence="9">
    <location>
        <begin position="712"/>
        <end position="743"/>
    </location>
</feature>
<evidence type="ECO:0000259" key="10">
    <source>
        <dbReference type="PROSITE" id="PS50003"/>
    </source>
</evidence>
<dbReference type="InterPro" id="IPR017455">
    <property type="entry name" value="Znf_FYVE-rel"/>
</dbReference>
<dbReference type="RefSeq" id="XP_022660061.1">
    <property type="nucleotide sequence ID" value="XM_022804326.1"/>
</dbReference>
<keyword evidence="4" id="KW-0479">Metal-binding</keyword>
<dbReference type="Gene3D" id="3.30.40.10">
    <property type="entry name" value="Zinc/RING finger domain, C3HC4 (zinc finger)"/>
    <property type="match status" value="1"/>
</dbReference>
<dbReference type="EnsemblMetazoa" id="XM_022804327">
    <property type="protein sequence ID" value="XP_022660062"/>
    <property type="gene ID" value="LOC111249877"/>
</dbReference>
<dbReference type="SUPFAM" id="SSF50729">
    <property type="entry name" value="PH domain-like"/>
    <property type="match status" value="2"/>
</dbReference>
<evidence type="ECO:0000256" key="5">
    <source>
        <dbReference type="ARBA" id="ARBA00022771"/>
    </source>
</evidence>
<dbReference type="RefSeq" id="XP_022660063.1">
    <property type="nucleotide sequence ID" value="XM_022804328.1"/>
</dbReference>
<dbReference type="GO" id="GO:0007010">
    <property type="term" value="P:cytoskeleton organization"/>
    <property type="evidence" value="ECO:0007669"/>
    <property type="project" value="TreeGrafter"/>
</dbReference>
<dbReference type="SMART" id="SM00233">
    <property type="entry name" value="PH"/>
    <property type="match status" value="2"/>
</dbReference>
<dbReference type="RefSeq" id="XP_022660057.1">
    <property type="nucleotide sequence ID" value="XM_022804322.1"/>
</dbReference>
<feature type="compositionally biased region" description="Low complexity" evidence="9">
    <location>
        <begin position="537"/>
        <end position="562"/>
    </location>
</feature>
<dbReference type="SMART" id="SM00064">
    <property type="entry name" value="FYVE"/>
    <property type="match status" value="1"/>
</dbReference>
<feature type="domain" description="PH" evidence="10">
    <location>
        <begin position="1049"/>
        <end position="1152"/>
    </location>
</feature>
<dbReference type="EnsemblMetazoa" id="XM_022804328">
    <property type="protein sequence ID" value="XP_022660063"/>
    <property type="gene ID" value="LOC111249877"/>
</dbReference>
<dbReference type="Pfam" id="PF01363">
    <property type="entry name" value="FYVE"/>
    <property type="match status" value="1"/>
</dbReference>
<evidence type="ECO:0000259" key="12">
    <source>
        <dbReference type="PROSITE" id="PS50178"/>
    </source>
</evidence>
<dbReference type="GO" id="GO:0008270">
    <property type="term" value="F:zinc ion binding"/>
    <property type="evidence" value="ECO:0007669"/>
    <property type="project" value="UniProtKB-KW"/>
</dbReference>
<feature type="domain" description="PH" evidence="10">
    <location>
        <begin position="1313"/>
        <end position="1413"/>
    </location>
</feature>
<dbReference type="EnsemblMetazoa" id="XM_022804326">
    <property type="protein sequence ID" value="XP_022660061"/>
    <property type="gene ID" value="LOC111249877"/>
</dbReference>
<sequence>MAPSIAVAEDPVFAANNPSGRRGKQSLFRCLSVPATKSVYNSNSTRSPLIRRAAGSVGHNVEGTTSSSKLTKTKGTFPVRNSPLFISASTRSSTCHLVPRLVAPRPCNVVAVRRTASRLCRRRHRESFELLQQLQLRLNDEDEDACGCRDNVFGSQLLLRNERNRQRGIRFKFNGRSRSLQRGTVPSINDTGSLQLVAFRKVKPRSHSVEDTSPSRSESSSELEEILANRTNSRLVLGVSDDPFEIATDPDGHSRGIGDVEEGTTLKDSIGTPSELSTEATCKAFVGNKKNRRQWLDGDSQFRRGTVELRSSSRSRVVLGEQQHLLLQEIEDELRARRKAVRGDKHDLSFDELIVTVDGRPITLVGKQYRNKDKRKSSAQEIEIEVFAFETMERQESFKKQVKDTQEWFRSGGSVLDEDASPWSSSGQLGKFFEEASAKCSESGTEEFADFLQRNRESFNRFLETRCSSSKRLVDRDSGVFTEQEIQQHGSMSSSTGGCSSTTSFQATSKSTSAIVHSKSKDSIGCTSSGGSNTAKSTLSVSPASSAPSPTTVGPSSSSSASQRQLHIVKSSSQDNHSHNVHKMSTVHRTESQIRTSGTHPEFKTIIELNGDNNVPPDALRHPDNVGLGLTASSEPQLRAAILKRPLSEFPRFPPLPSEGSKLPGCQRMSTGFEANMSSSYHFSSTSRSRFQYCGETNTFKFSTEHVSSSFSEQGYESVSESEDEESVDVDDEGDDESHRRDLDVMANVSVTNDGSGSMSKCNLIGVQGSLSTSETSDSLRAIDSNSIETTGIGSSQLSNSGSTTNNANVTSRSESCVTLNALEHQQKTQNALREIAYELLTTERTYVAILTLLDQVFHFRVDQENRATPMFSQEVITQMFSNLKSLYKLHNDFVLPKLEERLQNWELRQGIGDLMRELAPFLKMYTEYVKNYDTAMHLIATWYQKQPRFAAIMDYVHSLPECGKLQVSHHMLTPVQRIPRYELLLKEYLKKLPEDSPDRDNTQKALELVSTAAQHANEAMKKIHKFKKLLEIQDLVGGVMDLVSPSRELLKEGRVTKISARSGDTQERHLFVFNDLVLLCSQRLISQRVGAGPPLRVRARLDMDGLIVEEGDNLETPNTFYIRNTGRSIELCTTNSGEKLEWMQVLAKAVHDLAQKKSSLKVHRDNSPNGNGLSLQEGDLSQQQLSNDQCDSMKSPMASLDLGRSAPRLVRSDQVSHCMNCATPFSTFGRWKHHCHACGIVACRKCLSQKMRLAYDASRLLRVCDRCHQLLVQSAGVDQQDVQSASNDTDENSDQCNIRSLPESPILPHADKAVMCGPLRLRTNGRSTWSKRWFALQPDFVLYSYKNQEDKLPLTSTPVPGFLVSLLEKGDAVDPKTPHAFKLFHVKKTYYFQAADSDEQRKWTSALDQASRAEDLV</sequence>
<dbReference type="Proteomes" id="UP000594260">
    <property type="component" value="Unplaced"/>
</dbReference>